<dbReference type="AlphaFoldDB" id="A0A4Q7VMV9"/>
<dbReference type="PANTHER" id="PTHR14021:SF15">
    <property type="entry name" value="IRON-SULFUR CLUSTER CO-CHAPERONE PROTEIN HSCB"/>
    <property type="match status" value="1"/>
</dbReference>
<evidence type="ECO:0000256" key="2">
    <source>
        <dbReference type="ARBA" id="ARBA00023186"/>
    </source>
</evidence>
<name>A0A4Q7VMV9_9BURK</name>
<comment type="caution">
    <text evidence="5">The sequence shown here is derived from an EMBL/GenBank/DDBJ whole genome shotgun (WGS) entry which is preliminary data.</text>
</comment>
<gene>
    <name evidence="3" type="primary">hscB</name>
    <name evidence="5" type="ORF">EV670_2063</name>
</gene>
<dbReference type="InterPro" id="IPR036869">
    <property type="entry name" value="J_dom_sf"/>
</dbReference>
<dbReference type="Gene3D" id="1.20.1280.20">
    <property type="entry name" value="HscB, C-terminal domain"/>
    <property type="match status" value="1"/>
</dbReference>
<dbReference type="SUPFAM" id="SSF47144">
    <property type="entry name" value="HSC20 (HSCB), C-terminal oligomerisation domain"/>
    <property type="match status" value="1"/>
</dbReference>
<protein>
    <recommendedName>
        <fullName evidence="3">Co-chaperone protein HscB homolog</fullName>
    </recommendedName>
</protein>
<dbReference type="Pfam" id="PF07743">
    <property type="entry name" value="HSCB_C"/>
    <property type="match status" value="1"/>
</dbReference>
<accession>A0A4Q7VMV9</accession>
<dbReference type="Gene3D" id="1.10.287.110">
    <property type="entry name" value="DnaJ domain"/>
    <property type="match status" value="1"/>
</dbReference>
<dbReference type="GO" id="GO:1990230">
    <property type="term" value="C:iron-sulfur cluster transfer complex"/>
    <property type="evidence" value="ECO:0007669"/>
    <property type="project" value="TreeGrafter"/>
</dbReference>
<reference evidence="5 6" key="1">
    <citation type="submission" date="2019-02" db="EMBL/GenBank/DDBJ databases">
        <title>Genomic Encyclopedia of Type Strains, Phase IV (KMG-IV): sequencing the most valuable type-strain genomes for metagenomic binning, comparative biology and taxonomic classification.</title>
        <authorList>
            <person name="Goeker M."/>
        </authorList>
    </citation>
    <scope>NUCLEOTIDE SEQUENCE [LARGE SCALE GENOMIC DNA]</scope>
    <source>
        <strain evidence="5 6">DSM 19570</strain>
    </source>
</reference>
<evidence type="ECO:0000256" key="3">
    <source>
        <dbReference type="HAMAP-Rule" id="MF_00682"/>
    </source>
</evidence>
<dbReference type="NCBIfam" id="TIGR00714">
    <property type="entry name" value="hscB"/>
    <property type="match status" value="1"/>
</dbReference>
<dbReference type="OrthoDB" id="287587at2"/>
<dbReference type="InterPro" id="IPR009073">
    <property type="entry name" value="HscB_oligo_C"/>
</dbReference>
<dbReference type="SUPFAM" id="SSF46565">
    <property type="entry name" value="Chaperone J-domain"/>
    <property type="match status" value="1"/>
</dbReference>
<dbReference type="EMBL" id="SHKP01000006">
    <property type="protein sequence ID" value="RZT97671.1"/>
    <property type="molecule type" value="Genomic_DNA"/>
</dbReference>
<organism evidence="5 6">
    <name type="scientific">Rivibacter subsaxonicus</name>
    <dbReference type="NCBI Taxonomy" id="457575"/>
    <lineage>
        <taxon>Bacteria</taxon>
        <taxon>Pseudomonadati</taxon>
        <taxon>Pseudomonadota</taxon>
        <taxon>Betaproteobacteria</taxon>
        <taxon>Burkholderiales</taxon>
        <taxon>Rivibacter</taxon>
    </lineage>
</organism>
<dbReference type="Proteomes" id="UP000293671">
    <property type="component" value="Unassembled WGS sequence"/>
</dbReference>
<dbReference type="RefSeq" id="WP_130431786.1">
    <property type="nucleotide sequence ID" value="NZ_SHKP01000006.1"/>
</dbReference>
<dbReference type="GO" id="GO:0044571">
    <property type="term" value="P:[2Fe-2S] cluster assembly"/>
    <property type="evidence" value="ECO:0007669"/>
    <property type="project" value="InterPro"/>
</dbReference>
<dbReference type="GO" id="GO:0051087">
    <property type="term" value="F:protein-folding chaperone binding"/>
    <property type="evidence" value="ECO:0007669"/>
    <property type="project" value="InterPro"/>
</dbReference>
<evidence type="ECO:0000313" key="5">
    <source>
        <dbReference type="EMBL" id="RZT97671.1"/>
    </source>
</evidence>
<comment type="subunit">
    <text evidence="3">Interacts with HscA and stimulates its ATPase activity.</text>
</comment>
<dbReference type="GO" id="GO:0006457">
    <property type="term" value="P:protein folding"/>
    <property type="evidence" value="ECO:0007669"/>
    <property type="project" value="UniProtKB-UniRule"/>
</dbReference>
<sequence length="179" mass="20060">MNAPEPLLAIDADDFSLFGLPRRFALERSEVDARWKSLQARVHPDRFASEGAAAQRIAMQWAVRVNEAQRRLRDPLQRAALLCELLGAPVGAANNTAMPPAFLMQQMHWREELDEARDAAAIDAIAREVQADRQRHLRALEAALDQRADGPAAAAELRALMFIERFGEELDRRLEALGQ</sequence>
<evidence type="ECO:0000259" key="4">
    <source>
        <dbReference type="Pfam" id="PF07743"/>
    </source>
</evidence>
<comment type="function">
    <text evidence="3">Co-chaperone involved in the maturation of iron-sulfur cluster-containing proteins. Seems to help targeting proteins to be folded toward HscA.</text>
</comment>
<keyword evidence="2 3" id="KW-0143">Chaperone</keyword>
<dbReference type="HAMAP" id="MF_00682">
    <property type="entry name" value="HscB"/>
    <property type="match status" value="1"/>
</dbReference>
<comment type="similarity">
    <text evidence="1 3">Belongs to the HscB family.</text>
</comment>
<dbReference type="GO" id="GO:0051259">
    <property type="term" value="P:protein complex oligomerization"/>
    <property type="evidence" value="ECO:0007669"/>
    <property type="project" value="InterPro"/>
</dbReference>
<proteinExistence type="inferred from homology"/>
<evidence type="ECO:0000256" key="1">
    <source>
        <dbReference type="ARBA" id="ARBA00010476"/>
    </source>
</evidence>
<dbReference type="GO" id="GO:0001671">
    <property type="term" value="F:ATPase activator activity"/>
    <property type="evidence" value="ECO:0007669"/>
    <property type="project" value="InterPro"/>
</dbReference>
<dbReference type="InterPro" id="IPR004640">
    <property type="entry name" value="HscB"/>
</dbReference>
<evidence type="ECO:0000313" key="6">
    <source>
        <dbReference type="Proteomes" id="UP000293671"/>
    </source>
</evidence>
<dbReference type="InterPro" id="IPR036386">
    <property type="entry name" value="HscB_C_sf"/>
</dbReference>
<keyword evidence="6" id="KW-1185">Reference proteome</keyword>
<dbReference type="PANTHER" id="PTHR14021">
    <property type="entry name" value="IRON-SULFUR CLUSTER CO-CHAPERONE PROTEIN HSCB"/>
    <property type="match status" value="1"/>
</dbReference>
<feature type="domain" description="Co-chaperone HscB C-terminal oligomerisation" evidence="4">
    <location>
        <begin position="98"/>
        <end position="171"/>
    </location>
</feature>